<gene>
    <name evidence="3" type="ORF">HNR73_002224</name>
</gene>
<evidence type="ECO:0000313" key="3">
    <source>
        <dbReference type="EMBL" id="MBB6034374.1"/>
    </source>
</evidence>
<dbReference type="EMBL" id="JACHGT010000004">
    <property type="protein sequence ID" value="MBB6034374.1"/>
    <property type="molecule type" value="Genomic_DNA"/>
</dbReference>
<dbReference type="Proteomes" id="UP000548476">
    <property type="component" value="Unassembled WGS sequence"/>
</dbReference>
<feature type="transmembrane region" description="Helical" evidence="2">
    <location>
        <begin position="91"/>
        <end position="109"/>
    </location>
</feature>
<protein>
    <submittedName>
        <fullName evidence="3">Uncharacterized protein</fullName>
    </submittedName>
</protein>
<sequence>MTTGEPDTNAVPHRGGSGWLTAFFTLDWLLLLLGVPALVLLGALQDLHLAGSTPEPGGAQAQRTMWVVAFAVAVLLPALGLAAALVFRRRFAGWAFGVTLLLVVCGSMAPTNGSETRPNSLVEWVFKGEGPYPSPYPEDPPVGCFGDSPADDGNPRCKGG</sequence>
<keyword evidence="2" id="KW-0812">Transmembrane</keyword>
<name>A0A841FEV6_9ACTN</name>
<evidence type="ECO:0000256" key="1">
    <source>
        <dbReference type="SAM" id="MobiDB-lite"/>
    </source>
</evidence>
<keyword evidence="4" id="KW-1185">Reference proteome</keyword>
<feature type="region of interest" description="Disordered" evidence="1">
    <location>
        <begin position="132"/>
        <end position="160"/>
    </location>
</feature>
<comment type="caution">
    <text evidence="3">The sequence shown here is derived from an EMBL/GenBank/DDBJ whole genome shotgun (WGS) entry which is preliminary data.</text>
</comment>
<accession>A0A841FEV6</accession>
<dbReference type="AlphaFoldDB" id="A0A841FEV6"/>
<proteinExistence type="predicted"/>
<dbReference type="RefSeq" id="WP_184787232.1">
    <property type="nucleotide sequence ID" value="NZ_BONT01000045.1"/>
</dbReference>
<feature type="transmembrane region" description="Helical" evidence="2">
    <location>
        <begin position="65"/>
        <end position="85"/>
    </location>
</feature>
<organism evidence="3 4">
    <name type="scientific">Phytomonospora endophytica</name>
    <dbReference type="NCBI Taxonomy" id="714109"/>
    <lineage>
        <taxon>Bacteria</taxon>
        <taxon>Bacillati</taxon>
        <taxon>Actinomycetota</taxon>
        <taxon>Actinomycetes</taxon>
        <taxon>Micromonosporales</taxon>
        <taxon>Micromonosporaceae</taxon>
        <taxon>Phytomonospora</taxon>
    </lineage>
</organism>
<keyword evidence="2" id="KW-0472">Membrane</keyword>
<evidence type="ECO:0000313" key="4">
    <source>
        <dbReference type="Proteomes" id="UP000548476"/>
    </source>
</evidence>
<feature type="transmembrane region" description="Helical" evidence="2">
    <location>
        <begin position="20"/>
        <end position="44"/>
    </location>
</feature>
<evidence type="ECO:0000256" key="2">
    <source>
        <dbReference type="SAM" id="Phobius"/>
    </source>
</evidence>
<reference evidence="3 4" key="1">
    <citation type="submission" date="2020-08" db="EMBL/GenBank/DDBJ databases">
        <title>Genomic Encyclopedia of Type Strains, Phase IV (KMG-IV): sequencing the most valuable type-strain genomes for metagenomic binning, comparative biology and taxonomic classification.</title>
        <authorList>
            <person name="Goeker M."/>
        </authorList>
    </citation>
    <scope>NUCLEOTIDE SEQUENCE [LARGE SCALE GENOMIC DNA]</scope>
    <source>
        <strain evidence="3 4">YIM 65646</strain>
    </source>
</reference>
<keyword evidence="2" id="KW-1133">Transmembrane helix</keyword>